<dbReference type="SUPFAM" id="SSF46689">
    <property type="entry name" value="Homeodomain-like"/>
    <property type="match status" value="1"/>
</dbReference>
<evidence type="ECO:0000313" key="1">
    <source>
        <dbReference type="EMBL" id="ADO19265.1"/>
    </source>
</evidence>
<sequence>MGAYSVDFRAKIVAAYEEGKTSIRKVAERFMVSKGVVQRLIKQKAITGDITPRKPGGAKPSQLVGQEKAIAKMVAEHPDWTLQQYCDH</sequence>
<organism evidence="1">
    <name type="scientific">Nostoc flagelliforme str. Sunitezuoqi</name>
    <dbReference type="NCBI Taxonomy" id="676037"/>
    <lineage>
        <taxon>Bacteria</taxon>
        <taxon>Bacillati</taxon>
        <taxon>Cyanobacteriota</taxon>
        <taxon>Cyanophyceae</taxon>
        <taxon>Nostocales</taxon>
        <taxon>Nostocaceae</taxon>
        <taxon>Nostoc</taxon>
    </lineage>
</organism>
<proteinExistence type="predicted"/>
<protein>
    <submittedName>
        <fullName evidence="1">Transposase</fullName>
    </submittedName>
</protein>
<dbReference type="InterPro" id="IPR009057">
    <property type="entry name" value="Homeodomain-like_sf"/>
</dbReference>
<dbReference type="Gene3D" id="1.10.10.10">
    <property type="entry name" value="Winged helix-like DNA-binding domain superfamily/Winged helix DNA-binding domain"/>
    <property type="match status" value="1"/>
</dbReference>
<gene>
    <name evidence="1" type="ORF">Nfla_8202</name>
</gene>
<name>E7DQA7_9NOSO</name>
<dbReference type="EMBL" id="HQ291154">
    <property type="protein sequence ID" value="ADO19265.1"/>
    <property type="molecule type" value="Genomic_DNA"/>
</dbReference>
<dbReference type="AlphaFoldDB" id="E7DQA7"/>
<accession>E7DQA7</accession>
<dbReference type="InterPro" id="IPR036388">
    <property type="entry name" value="WH-like_DNA-bd_sf"/>
</dbReference>
<reference evidence="1" key="1">
    <citation type="journal article" date="2011" name="Acta Physiol. Plant.">
        <title>An investigation on the genetic background of Nostoc flagelliforme by similarity analysis of its partial genomic DNA and phylogenetic comparison of deduced related species.</title>
        <authorList>
            <person name="Gao X."/>
            <person name="Liu K."/>
            <person name="Qiu B.S."/>
        </authorList>
    </citation>
    <scope>NUCLEOTIDE SEQUENCE</scope>
    <source>
        <strain evidence="1">Sunitezuoqi</strain>
    </source>
</reference>